<sequence>MKKAGWIAVEPTGFSVVGSVLMAGYATQRCSRDVDRFTEIKRPWSASSEVTATGTAMDGLETGCGPGRLGGKLWG</sequence>
<dbReference type="EMBL" id="BPPX01000008">
    <property type="protein sequence ID" value="GJC81780.1"/>
    <property type="molecule type" value="Genomic_DNA"/>
</dbReference>
<protein>
    <submittedName>
        <fullName evidence="1">Uncharacterized protein</fullName>
    </submittedName>
</protein>
<keyword evidence="2" id="KW-1185">Reference proteome</keyword>
<comment type="caution">
    <text evidence="1">The sequence shown here is derived from an EMBL/GenBank/DDBJ whole genome shotgun (WGS) entry which is preliminary data.</text>
</comment>
<evidence type="ECO:0000313" key="1">
    <source>
        <dbReference type="EMBL" id="GJC81780.1"/>
    </source>
</evidence>
<name>A0AA37GJH7_9PEZI</name>
<organism evidence="1 2">
    <name type="scientific">Colletotrichum liriopes</name>
    <dbReference type="NCBI Taxonomy" id="708192"/>
    <lineage>
        <taxon>Eukaryota</taxon>
        <taxon>Fungi</taxon>
        <taxon>Dikarya</taxon>
        <taxon>Ascomycota</taxon>
        <taxon>Pezizomycotina</taxon>
        <taxon>Sordariomycetes</taxon>
        <taxon>Hypocreomycetidae</taxon>
        <taxon>Glomerellales</taxon>
        <taxon>Glomerellaceae</taxon>
        <taxon>Colletotrichum</taxon>
        <taxon>Colletotrichum spaethianum species complex</taxon>
    </lineage>
</organism>
<gene>
    <name evidence="1" type="ORF">ColLi_04618</name>
</gene>
<reference evidence="1 2" key="1">
    <citation type="submission" date="2021-07" db="EMBL/GenBank/DDBJ databases">
        <title>Genome data of Colletotrichum spaethianum.</title>
        <authorList>
            <person name="Utami Y.D."/>
            <person name="Hiruma K."/>
        </authorList>
    </citation>
    <scope>NUCLEOTIDE SEQUENCE [LARGE SCALE GENOMIC DNA]</scope>
    <source>
        <strain evidence="1 2">MAFF 242679</strain>
    </source>
</reference>
<evidence type="ECO:0000313" key="2">
    <source>
        <dbReference type="Proteomes" id="UP001055172"/>
    </source>
</evidence>
<dbReference type="Proteomes" id="UP001055172">
    <property type="component" value="Unassembled WGS sequence"/>
</dbReference>
<proteinExistence type="predicted"/>
<dbReference type="AlphaFoldDB" id="A0AA37GJH7"/>
<accession>A0AA37GJH7</accession>